<dbReference type="Gene3D" id="2.130.10.10">
    <property type="entry name" value="YVTN repeat-like/Quinoprotein amine dehydrogenase"/>
    <property type="match status" value="3"/>
</dbReference>
<dbReference type="InterPro" id="IPR015943">
    <property type="entry name" value="WD40/YVTN_repeat-like_dom_sf"/>
</dbReference>
<dbReference type="PANTHER" id="PTHR44019">
    <property type="entry name" value="WD REPEAT-CONTAINING PROTEIN 55"/>
    <property type="match status" value="1"/>
</dbReference>
<accession>A0A6C0F0Z0</accession>
<dbReference type="SUPFAM" id="SSF50978">
    <property type="entry name" value="WD40 repeat-like"/>
    <property type="match status" value="1"/>
</dbReference>
<feature type="region of interest" description="Disordered" evidence="3">
    <location>
        <begin position="438"/>
        <end position="482"/>
    </location>
</feature>
<dbReference type="InterPro" id="IPR020472">
    <property type="entry name" value="WD40_PAC1"/>
</dbReference>
<keyword evidence="2" id="KW-0677">Repeat</keyword>
<dbReference type="InterPro" id="IPR001680">
    <property type="entry name" value="WD40_rpt"/>
</dbReference>
<dbReference type="Pfam" id="PF00400">
    <property type="entry name" value="WD40"/>
    <property type="match status" value="6"/>
</dbReference>
<name>A0A6C0F0Z0_9ZZZZ</name>
<protein>
    <submittedName>
        <fullName evidence="4">Uncharacterized protein</fullName>
    </submittedName>
</protein>
<proteinExistence type="predicted"/>
<dbReference type="PANTHER" id="PTHR44019:SF8">
    <property type="entry name" value="POC1 CENTRIOLAR PROTEIN HOMOLOG"/>
    <property type="match status" value="1"/>
</dbReference>
<keyword evidence="1" id="KW-0853">WD repeat</keyword>
<feature type="compositionally biased region" description="Basic and acidic residues" evidence="3">
    <location>
        <begin position="514"/>
        <end position="523"/>
    </location>
</feature>
<reference evidence="4" key="1">
    <citation type="journal article" date="2020" name="Nature">
        <title>Giant virus diversity and host interactions through global metagenomics.</title>
        <authorList>
            <person name="Schulz F."/>
            <person name="Roux S."/>
            <person name="Paez-Espino D."/>
            <person name="Jungbluth S."/>
            <person name="Walsh D.A."/>
            <person name="Denef V.J."/>
            <person name="McMahon K.D."/>
            <person name="Konstantinidis K.T."/>
            <person name="Eloe-Fadrosh E.A."/>
            <person name="Kyrpides N.C."/>
            <person name="Woyke T."/>
        </authorList>
    </citation>
    <scope>NUCLEOTIDE SEQUENCE</scope>
    <source>
        <strain evidence="4">GVMAG-M-3300009180-1</strain>
    </source>
</reference>
<dbReference type="PROSITE" id="PS00678">
    <property type="entry name" value="WD_REPEATS_1"/>
    <property type="match status" value="2"/>
</dbReference>
<feature type="region of interest" description="Disordered" evidence="3">
    <location>
        <begin position="514"/>
        <end position="560"/>
    </location>
</feature>
<organism evidence="4">
    <name type="scientific">viral metagenome</name>
    <dbReference type="NCBI Taxonomy" id="1070528"/>
    <lineage>
        <taxon>unclassified sequences</taxon>
        <taxon>metagenomes</taxon>
        <taxon>organismal metagenomes</taxon>
    </lineage>
</organism>
<evidence type="ECO:0000313" key="4">
    <source>
        <dbReference type="EMBL" id="QHT35038.1"/>
    </source>
</evidence>
<dbReference type="AlphaFoldDB" id="A0A6C0F0Z0"/>
<sequence length="560" mass="62017">MFTFEKKLLESSKPKVEGKRYTQKMKDLKGHTGSITSIAVSNSGNRLVSGSSDNSIKMWNINKGKVDYTLHDHPSPGSYRYQRHVRSVAFSSTGHFASAANTDERNTLVWRDWNGPEDQSPVDISERYSTWDKHNSRPICVAFSPNGFRIVKGTEDGLVEMWKANIDYKEDEYGRPLGRTLWAETDRDKGAKLEKRFSDPSIPEFMIDRAGKPTTVKESHSSQVMSVVFNRTGDRIASGSADGTIKIWDVSSGVLLRVLKGEGIVRSVEFNSDGTQIVSGVGNWTSKYKGDGTPAVITYSNCEARIWDIEKGEIVQRIGHAGVVTSAKFNHDKTTPVVISGSTDGIIKISSAETGKLFQTLDHEESSVTSIVYSPKNERIFAGLDDGSIYIWKRASDNAGIYTALLSMKQIDAEIIAEYLLKKEKGIRKDMVKTARNARMTVRARSAERAKSASSKNTRRVRSAERASSASTSPKNKVKSLAPKALTTKDLLDGEMLASMVADKDLREEILKYTVEKPVEKAPARKTPARKPSPKEKTPESEYENDSESENDSGSDSESD</sequence>
<dbReference type="InterPro" id="IPR050505">
    <property type="entry name" value="WDR55/POC1"/>
</dbReference>
<evidence type="ECO:0000256" key="3">
    <source>
        <dbReference type="SAM" id="MobiDB-lite"/>
    </source>
</evidence>
<dbReference type="PROSITE" id="PS50082">
    <property type="entry name" value="WD_REPEATS_2"/>
    <property type="match status" value="4"/>
</dbReference>
<dbReference type="EMBL" id="MN739012">
    <property type="protein sequence ID" value="QHT35038.1"/>
    <property type="molecule type" value="Genomic_DNA"/>
</dbReference>
<dbReference type="CDD" id="cd00200">
    <property type="entry name" value="WD40"/>
    <property type="match status" value="1"/>
</dbReference>
<evidence type="ECO:0000256" key="2">
    <source>
        <dbReference type="ARBA" id="ARBA00022737"/>
    </source>
</evidence>
<dbReference type="SMART" id="SM00320">
    <property type="entry name" value="WD40"/>
    <property type="match status" value="7"/>
</dbReference>
<dbReference type="PRINTS" id="PR00320">
    <property type="entry name" value="GPROTEINBRPT"/>
</dbReference>
<dbReference type="PROSITE" id="PS50294">
    <property type="entry name" value="WD_REPEATS_REGION"/>
    <property type="match status" value="3"/>
</dbReference>
<evidence type="ECO:0000256" key="1">
    <source>
        <dbReference type="ARBA" id="ARBA00022574"/>
    </source>
</evidence>
<feature type="compositionally biased region" description="Acidic residues" evidence="3">
    <location>
        <begin position="541"/>
        <end position="560"/>
    </location>
</feature>
<dbReference type="InterPro" id="IPR019775">
    <property type="entry name" value="WD40_repeat_CS"/>
</dbReference>
<dbReference type="InterPro" id="IPR036322">
    <property type="entry name" value="WD40_repeat_dom_sf"/>
</dbReference>